<name>A0A370TD51_9HELO</name>
<comment type="caution">
    <text evidence="1">The sequence shown here is derived from an EMBL/GenBank/DDBJ whole genome shotgun (WGS) entry which is preliminary data.</text>
</comment>
<dbReference type="Proteomes" id="UP000254866">
    <property type="component" value="Unassembled WGS sequence"/>
</dbReference>
<organism evidence="1 2">
    <name type="scientific">Venustampulla echinocandica</name>
    <dbReference type="NCBI Taxonomy" id="2656787"/>
    <lineage>
        <taxon>Eukaryota</taxon>
        <taxon>Fungi</taxon>
        <taxon>Dikarya</taxon>
        <taxon>Ascomycota</taxon>
        <taxon>Pezizomycotina</taxon>
        <taxon>Leotiomycetes</taxon>
        <taxon>Helotiales</taxon>
        <taxon>Pleuroascaceae</taxon>
        <taxon>Venustampulla</taxon>
    </lineage>
</organism>
<dbReference type="AlphaFoldDB" id="A0A370TD51"/>
<proteinExistence type="predicted"/>
<reference evidence="1 2" key="1">
    <citation type="journal article" date="2018" name="IMA Fungus">
        <title>IMA Genome-F 9: Draft genome sequence of Annulohypoxylon stygium, Aspergillus mulundensis, Berkeleyomyces basicola (syn. Thielaviopsis basicola), Ceratocystis smalleyi, two Cercospora beticola strains, Coleophoma cylindrospora, Fusarium fracticaudum, Phialophora cf. hyalina, and Morchella septimelata.</title>
        <authorList>
            <person name="Wingfield B.D."/>
            <person name="Bills G.F."/>
            <person name="Dong Y."/>
            <person name="Huang W."/>
            <person name="Nel W.J."/>
            <person name="Swalarsk-Parry B.S."/>
            <person name="Vaghefi N."/>
            <person name="Wilken P.M."/>
            <person name="An Z."/>
            <person name="de Beer Z.W."/>
            <person name="De Vos L."/>
            <person name="Chen L."/>
            <person name="Duong T.A."/>
            <person name="Gao Y."/>
            <person name="Hammerbacher A."/>
            <person name="Kikkert J.R."/>
            <person name="Li Y."/>
            <person name="Li H."/>
            <person name="Li K."/>
            <person name="Li Q."/>
            <person name="Liu X."/>
            <person name="Ma X."/>
            <person name="Naidoo K."/>
            <person name="Pethybridge S.J."/>
            <person name="Sun J."/>
            <person name="Steenkamp E.T."/>
            <person name="van der Nest M.A."/>
            <person name="van Wyk S."/>
            <person name="Wingfield M.J."/>
            <person name="Xiong C."/>
            <person name="Yue Q."/>
            <person name="Zhang X."/>
        </authorList>
    </citation>
    <scope>NUCLEOTIDE SEQUENCE [LARGE SCALE GENOMIC DNA]</scope>
    <source>
        <strain evidence="1 2">BP 5553</strain>
    </source>
</reference>
<sequence length="267" mass="30867">MENLQRYNSATYSAGRRIRQYDSLPLPACVVKDRNDDISHITDLFGATAFKMVIKRHHQQPGYTGLLSIMSNKAAQTVEHGGYVRQSREECRVIRGRLMHRLQSVRISLKCLNGTTFVDDLYPEMICPHIKLRRSMLENRSEIRKCRECRTEYSIDFDYYDSHGRAMFFTRWKDLGPDPENEIWKQHIPLNVSDLFFVSFFQSGLSAQTSTGAQTAMGVQTQVERQSQGGEISSAFGDGNDFKFDSWLTPRNKSELLRFQEQCVAWQ</sequence>
<protein>
    <submittedName>
        <fullName evidence="1">Uncharacterized protein</fullName>
    </submittedName>
</protein>
<dbReference type="OrthoDB" id="3766406at2759"/>
<evidence type="ECO:0000313" key="2">
    <source>
        <dbReference type="Proteomes" id="UP000254866"/>
    </source>
</evidence>
<keyword evidence="2" id="KW-1185">Reference proteome</keyword>
<dbReference type="EMBL" id="NPIC01000010">
    <property type="protein sequence ID" value="RDL32398.1"/>
    <property type="molecule type" value="Genomic_DNA"/>
</dbReference>
<gene>
    <name evidence="1" type="ORF">BP5553_08854</name>
</gene>
<accession>A0A370TD51</accession>
<dbReference type="RefSeq" id="XP_031866120.1">
    <property type="nucleotide sequence ID" value="XM_032017477.1"/>
</dbReference>
<evidence type="ECO:0000313" key="1">
    <source>
        <dbReference type="EMBL" id="RDL32398.1"/>
    </source>
</evidence>
<dbReference type="GeneID" id="43601703"/>